<dbReference type="InterPro" id="IPR001563">
    <property type="entry name" value="Peptidase_S10"/>
</dbReference>
<name>A0A7R9LKI2_9ACAR</name>
<evidence type="ECO:0000313" key="2">
    <source>
        <dbReference type="EMBL" id="CAD7643366.1"/>
    </source>
</evidence>
<dbReference type="EMBL" id="CAJPIZ010029086">
    <property type="protein sequence ID" value="CAG2119611.1"/>
    <property type="molecule type" value="Genomic_DNA"/>
</dbReference>
<dbReference type="Gene3D" id="3.40.50.1820">
    <property type="entry name" value="alpha/beta hydrolase"/>
    <property type="match status" value="1"/>
</dbReference>
<dbReference type="Proteomes" id="UP000759131">
    <property type="component" value="Unassembled WGS sequence"/>
</dbReference>
<dbReference type="AlphaFoldDB" id="A0A7R9LKI2"/>
<evidence type="ECO:0000256" key="1">
    <source>
        <dbReference type="ARBA" id="ARBA00009431"/>
    </source>
</evidence>
<proteinExistence type="inferred from homology"/>
<dbReference type="GO" id="GO:0006508">
    <property type="term" value="P:proteolysis"/>
    <property type="evidence" value="ECO:0007669"/>
    <property type="project" value="InterPro"/>
</dbReference>
<organism evidence="2">
    <name type="scientific">Medioppia subpectinata</name>
    <dbReference type="NCBI Taxonomy" id="1979941"/>
    <lineage>
        <taxon>Eukaryota</taxon>
        <taxon>Metazoa</taxon>
        <taxon>Ecdysozoa</taxon>
        <taxon>Arthropoda</taxon>
        <taxon>Chelicerata</taxon>
        <taxon>Arachnida</taxon>
        <taxon>Acari</taxon>
        <taxon>Acariformes</taxon>
        <taxon>Sarcoptiformes</taxon>
        <taxon>Oribatida</taxon>
        <taxon>Brachypylina</taxon>
        <taxon>Oppioidea</taxon>
        <taxon>Oppiidae</taxon>
        <taxon>Medioppia</taxon>
    </lineage>
</organism>
<reference evidence="2" key="1">
    <citation type="submission" date="2020-11" db="EMBL/GenBank/DDBJ databases">
        <authorList>
            <person name="Tran Van P."/>
        </authorList>
    </citation>
    <scope>NUCLEOTIDE SEQUENCE</scope>
</reference>
<protein>
    <submittedName>
        <fullName evidence="2">Uncharacterized protein</fullName>
    </submittedName>
</protein>
<dbReference type="SUPFAM" id="SSF53474">
    <property type="entry name" value="alpha/beta-Hydrolases"/>
    <property type="match status" value="1"/>
</dbReference>
<dbReference type="EMBL" id="OC883661">
    <property type="protein sequence ID" value="CAD7643366.1"/>
    <property type="molecule type" value="Genomic_DNA"/>
</dbReference>
<dbReference type="InterPro" id="IPR029058">
    <property type="entry name" value="AB_hydrolase_fold"/>
</dbReference>
<gene>
    <name evidence="2" type="ORF">OSB1V03_LOCUS19558</name>
</gene>
<evidence type="ECO:0000313" key="3">
    <source>
        <dbReference type="Proteomes" id="UP000759131"/>
    </source>
</evidence>
<dbReference type="OrthoDB" id="443318at2759"/>
<feature type="non-terminal residue" evidence="2">
    <location>
        <position position="1"/>
    </location>
</feature>
<keyword evidence="3" id="KW-1185">Reference proteome</keyword>
<sequence>GDVTSADDFAKFLNLNTTQEAIHVGCTAYSSTNTTVFTSLTEDEFSSVKPWFTTLIDNYKVLIYSGQLDIIVATTLTENFLQSLEWKHSKEYSMANRLVWKLDKGDTEVTGYVKRVANFTEKITDQCFESQRVLMHFIIGDTIYLRCHIIGFDVILSALIGIANDILSHVVFSRVVGLLMSL</sequence>
<dbReference type="GO" id="GO:0004185">
    <property type="term" value="F:serine-type carboxypeptidase activity"/>
    <property type="evidence" value="ECO:0007669"/>
    <property type="project" value="InterPro"/>
</dbReference>
<accession>A0A7R9LKI2</accession>
<feature type="non-terminal residue" evidence="2">
    <location>
        <position position="182"/>
    </location>
</feature>
<dbReference type="Pfam" id="PF00450">
    <property type="entry name" value="Peptidase_S10"/>
    <property type="match status" value="1"/>
</dbReference>
<comment type="similarity">
    <text evidence="1">Belongs to the peptidase S10 family.</text>
</comment>